<protein>
    <recommendedName>
        <fullName evidence="3">Type 4 fimbrial biogenesis protein PilX N-terminal domain-containing protein</fullName>
    </recommendedName>
</protein>
<organism evidence="1 2">
    <name type="scientific">Candidatus Nealsonbacteria bacterium RIFOXYB1_FULL_40_15</name>
    <dbReference type="NCBI Taxonomy" id="1801677"/>
    <lineage>
        <taxon>Bacteria</taxon>
        <taxon>Candidatus Nealsoniibacteriota</taxon>
    </lineage>
</organism>
<sequence length="428" mass="44627">MHKRLNNNKGFALFFTVLISLLIVSGLASAVVILVYNRSKVALDSVKSSQAYYTAEAGIEDLLLKVKRNPNFPASAYSLAVSGNTAEINISEAIGGSRIITSSGNASQRIRKVRVVYSITADSVSFHYGAQVGEGGMEMGNNSRVRGNVYSNGNIVAPSGTGYIDNTLVVAGNGNKMDSISVGEDASAHTCVDSSVAGNLTYVSGGSAASCSAGGTISSQPNQIDLMPLPISSEMINEWKADASAGGIITTDMSYSTASNYLGPVQIGTPSSPKNLTIDTNGVLRITGTVYVTGNLTINNNGILTLDPASYGSLSGSVIADGLISISNNAVLNGSGLAGSYILLLSTNSSVDPASPAVYIRNNAQGAIFYASNGLIYLYNNMLAREVTGYKIKINNNAEIQYEAGLQNALFSSGPGGSWEIQSWEEVE</sequence>
<dbReference type="STRING" id="1801677.A2365_02680"/>
<dbReference type="Proteomes" id="UP000177740">
    <property type="component" value="Unassembled WGS sequence"/>
</dbReference>
<comment type="caution">
    <text evidence="1">The sequence shown here is derived from an EMBL/GenBank/DDBJ whole genome shotgun (WGS) entry which is preliminary data.</text>
</comment>
<evidence type="ECO:0000313" key="2">
    <source>
        <dbReference type="Proteomes" id="UP000177740"/>
    </source>
</evidence>
<proteinExistence type="predicted"/>
<reference evidence="1 2" key="1">
    <citation type="journal article" date="2016" name="Nat. Commun.">
        <title>Thousands of microbial genomes shed light on interconnected biogeochemical processes in an aquifer system.</title>
        <authorList>
            <person name="Anantharaman K."/>
            <person name="Brown C.T."/>
            <person name="Hug L.A."/>
            <person name="Sharon I."/>
            <person name="Castelle C.J."/>
            <person name="Probst A.J."/>
            <person name="Thomas B.C."/>
            <person name="Singh A."/>
            <person name="Wilkins M.J."/>
            <person name="Karaoz U."/>
            <person name="Brodie E.L."/>
            <person name="Williams K.H."/>
            <person name="Hubbard S.S."/>
            <person name="Banfield J.F."/>
        </authorList>
    </citation>
    <scope>NUCLEOTIDE SEQUENCE [LARGE SCALE GENOMIC DNA]</scope>
</reference>
<evidence type="ECO:0008006" key="3">
    <source>
        <dbReference type="Google" id="ProtNLM"/>
    </source>
</evidence>
<gene>
    <name evidence="1" type="ORF">A2365_02680</name>
</gene>
<dbReference type="EMBL" id="MHMM01000012">
    <property type="protein sequence ID" value="OGZ26985.1"/>
    <property type="molecule type" value="Genomic_DNA"/>
</dbReference>
<evidence type="ECO:0000313" key="1">
    <source>
        <dbReference type="EMBL" id="OGZ26985.1"/>
    </source>
</evidence>
<name>A0A1G2EMG6_9BACT</name>
<accession>A0A1G2EMG6</accession>
<dbReference type="AlphaFoldDB" id="A0A1G2EMG6"/>